<accession>A0A8S0XKJ6</accession>
<evidence type="ECO:0000256" key="2">
    <source>
        <dbReference type="SAM" id="Phobius"/>
    </source>
</evidence>
<evidence type="ECO:0000313" key="4">
    <source>
        <dbReference type="Proteomes" id="UP000467700"/>
    </source>
</evidence>
<dbReference type="OrthoDB" id="5346979at2759"/>
<comment type="caution">
    <text evidence="3">The sequence shown here is derived from an EMBL/GenBank/DDBJ whole genome shotgun (WGS) entry which is preliminary data.</text>
</comment>
<organism evidence="3 4">
    <name type="scientific">Cyclocybe aegerita</name>
    <name type="common">Black poplar mushroom</name>
    <name type="synonym">Agrocybe aegerita</name>
    <dbReference type="NCBI Taxonomy" id="1973307"/>
    <lineage>
        <taxon>Eukaryota</taxon>
        <taxon>Fungi</taxon>
        <taxon>Dikarya</taxon>
        <taxon>Basidiomycota</taxon>
        <taxon>Agaricomycotina</taxon>
        <taxon>Agaricomycetes</taxon>
        <taxon>Agaricomycetidae</taxon>
        <taxon>Agaricales</taxon>
        <taxon>Agaricineae</taxon>
        <taxon>Bolbitiaceae</taxon>
        <taxon>Cyclocybe</taxon>
    </lineage>
</organism>
<keyword evidence="4" id="KW-1185">Reference proteome</keyword>
<feature type="region of interest" description="Disordered" evidence="1">
    <location>
        <begin position="66"/>
        <end position="104"/>
    </location>
</feature>
<dbReference type="AlphaFoldDB" id="A0A8S0XKJ6"/>
<dbReference type="Proteomes" id="UP000467700">
    <property type="component" value="Unassembled WGS sequence"/>
</dbReference>
<protein>
    <submittedName>
        <fullName evidence="3">Uncharacterized protein</fullName>
    </submittedName>
</protein>
<keyword evidence="2" id="KW-1133">Transmembrane helix</keyword>
<feature type="compositionally biased region" description="Pro residues" evidence="1">
    <location>
        <begin position="1"/>
        <end position="16"/>
    </location>
</feature>
<feature type="region of interest" description="Disordered" evidence="1">
    <location>
        <begin position="1"/>
        <end position="22"/>
    </location>
</feature>
<evidence type="ECO:0000256" key="1">
    <source>
        <dbReference type="SAM" id="MobiDB-lite"/>
    </source>
</evidence>
<evidence type="ECO:0000313" key="3">
    <source>
        <dbReference type="EMBL" id="CAA7265063.1"/>
    </source>
</evidence>
<keyword evidence="2" id="KW-0472">Membrane</keyword>
<feature type="compositionally biased region" description="Polar residues" evidence="1">
    <location>
        <begin position="88"/>
        <end position="101"/>
    </location>
</feature>
<feature type="transmembrane region" description="Helical" evidence="2">
    <location>
        <begin position="36"/>
        <end position="56"/>
    </location>
</feature>
<reference evidence="3 4" key="1">
    <citation type="submission" date="2020-01" db="EMBL/GenBank/DDBJ databases">
        <authorList>
            <person name="Gupta K D."/>
        </authorList>
    </citation>
    <scope>NUCLEOTIDE SEQUENCE [LARGE SCALE GENOMIC DNA]</scope>
</reference>
<proteinExistence type="predicted"/>
<dbReference type="EMBL" id="CACVBS010000046">
    <property type="protein sequence ID" value="CAA7265063.1"/>
    <property type="molecule type" value="Genomic_DNA"/>
</dbReference>
<gene>
    <name evidence="3" type="ORF">AAE3_LOCUS6905</name>
</gene>
<name>A0A8S0XKJ6_CYCAE</name>
<sequence>MSSPSPSSPTPSPPTPYKDHPLDALERRPLTKVPPWIPVSAFIGTSLAIAIPLLVLRRQRASFKRLSLSSSSAAPPPRRGPATGSRTSSLPRTSGSTLEHSTLQREVPIFAESEPDRTSPSMGEMVSALSKLNASTAWMAAKAFTIATGLVTVGGVVLAWGVKEGMGVRDAREFGQRMRHILYTTLPSLSTRIHRPPETDEERHDVHSLAPFGIEQEWSWEDAERRMNRAYEEGGFTLWAQTALREIEAEARVERAKMEKELDERTKS</sequence>
<keyword evidence="2" id="KW-0812">Transmembrane</keyword>
<feature type="transmembrane region" description="Helical" evidence="2">
    <location>
        <begin position="139"/>
        <end position="162"/>
    </location>
</feature>